<dbReference type="SUPFAM" id="SSF51905">
    <property type="entry name" value="FAD/NAD(P)-binding domain"/>
    <property type="match status" value="1"/>
</dbReference>
<accession>A0AAD4WUN0</accession>
<dbReference type="PANTHER" id="PTHR45968:SF23">
    <property type="entry name" value="GLUCOSE-METHANOL-CHOLINE OXIDOREDUCTASE N-TERMINAL DOMAIN-CONTAINING PROTEIN"/>
    <property type="match status" value="1"/>
</dbReference>
<keyword evidence="6" id="KW-1185">Reference proteome</keyword>
<evidence type="ECO:0000256" key="1">
    <source>
        <dbReference type="ARBA" id="ARBA00001974"/>
    </source>
</evidence>
<organism evidence="5 6">
    <name type="scientific">Prunus dulcis</name>
    <name type="common">Almond</name>
    <name type="synonym">Amygdalus dulcis</name>
    <dbReference type="NCBI Taxonomy" id="3755"/>
    <lineage>
        <taxon>Eukaryota</taxon>
        <taxon>Viridiplantae</taxon>
        <taxon>Streptophyta</taxon>
        <taxon>Embryophyta</taxon>
        <taxon>Tracheophyta</taxon>
        <taxon>Spermatophyta</taxon>
        <taxon>Magnoliopsida</taxon>
        <taxon>eudicotyledons</taxon>
        <taxon>Gunneridae</taxon>
        <taxon>Pentapetalae</taxon>
        <taxon>rosids</taxon>
        <taxon>fabids</taxon>
        <taxon>Rosales</taxon>
        <taxon>Rosaceae</taxon>
        <taxon>Amygdaloideae</taxon>
        <taxon>Amygdaleae</taxon>
        <taxon>Prunus</taxon>
    </lineage>
</organism>
<evidence type="ECO:0000256" key="3">
    <source>
        <dbReference type="ARBA" id="ARBA00022827"/>
    </source>
</evidence>
<dbReference type="Pfam" id="PF00732">
    <property type="entry name" value="GMC_oxred_N"/>
    <property type="match status" value="1"/>
</dbReference>
<keyword evidence="2" id="KW-0285">Flavoprotein</keyword>
<dbReference type="EMBL" id="JAJFAZ020000001">
    <property type="protein sequence ID" value="KAI5348852.1"/>
    <property type="molecule type" value="Genomic_DNA"/>
</dbReference>
<dbReference type="GO" id="GO:0016614">
    <property type="term" value="F:oxidoreductase activity, acting on CH-OH group of donors"/>
    <property type="evidence" value="ECO:0007669"/>
    <property type="project" value="InterPro"/>
</dbReference>
<dbReference type="InterPro" id="IPR036188">
    <property type="entry name" value="FAD/NAD-bd_sf"/>
</dbReference>
<dbReference type="InterPro" id="IPR051871">
    <property type="entry name" value="GMC_Oxidoreductase-Related"/>
</dbReference>
<evidence type="ECO:0000313" key="5">
    <source>
        <dbReference type="EMBL" id="KAI5348852.1"/>
    </source>
</evidence>
<dbReference type="AlphaFoldDB" id="A0AAD4WUN0"/>
<comment type="cofactor">
    <cofactor evidence="1">
        <name>FAD</name>
        <dbReference type="ChEBI" id="CHEBI:57692"/>
    </cofactor>
</comment>
<keyword evidence="3" id="KW-0274">FAD</keyword>
<proteinExistence type="predicted"/>
<dbReference type="PROSITE" id="PS00624">
    <property type="entry name" value="GMC_OXRED_2"/>
    <property type="match status" value="1"/>
</dbReference>
<name>A0AAD4WUN0_PRUDU</name>
<gene>
    <name evidence="5" type="ORF">L3X38_001739</name>
</gene>
<dbReference type="Gene3D" id="3.50.50.60">
    <property type="entry name" value="FAD/NAD(P)-binding domain"/>
    <property type="match status" value="1"/>
</dbReference>
<reference evidence="5 6" key="1">
    <citation type="journal article" date="2022" name="G3 (Bethesda)">
        <title>Whole-genome sequence and methylome profiling of the almond [Prunus dulcis (Mill.) D.A. Webb] cultivar 'Nonpareil'.</title>
        <authorList>
            <person name="D'Amico-Willman K.M."/>
            <person name="Ouma W.Z."/>
            <person name="Meulia T."/>
            <person name="Sideli G.M."/>
            <person name="Gradziel T.M."/>
            <person name="Fresnedo-Ramirez J."/>
        </authorList>
    </citation>
    <scope>NUCLEOTIDE SEQUENCE [LARGE SCALE GENOMIC DNA]</scope>
    <source>
        <strain evidence="5">Clone GOH B32 T37-40</strain>
    </source>
</reference>
<dbReference type="GO" id="GO:0050660">
    <property type="term" value="F:flavin adenine dinucleotide binding"/>
    <property type="evidence" value="ECO:0007669"/>
    <property type="project" value="InterPro"/>
</dbReference>
<sequence>MEKSRNSAFVRGKGEVILSAGTIGSPQLLLLSGVGPKSYLSSIKIPVVHHEPNCPRYCITILPPSPLVPSGGQTVSITKDFYIETLAGPPFSSTPFSLFPHPYVRIKIDSTFGHIVGKFPGPSSYGSLTLQS</sequence>
<evidence type="ECO:0000256" key="2">
    <source>
        <dbReference type="ARBA" id="ARBA00022630"/>
    </source>
</evidence>
<dbReference type="InterPro" id="IPR000172">
    <property type="entry name" value="GMC_OxRdtase_N"/>
</dbReference>
<evidence type="ECO:0000259" key="4">
    <source>
        <dbReference type="PROSITE" id="PS00624"/>
    </source>
</evidence>
<protein>
    <recommendedName>
        <fullName evidence="4">Glucose-methanol-choline oxidoreductase N-terminal domain-containing protein</fullName>
    </recommendedName>
</protein>
<comment type="caution">
    <text evidence="5">The sequence shown here is derived from an EMBL/GenBank/DDBJ whole genome shotgun (WGS) entry which is preliminary data.</text>
</comment>
<dbReference type="Proteomes" id="UP001054821">
    <property type="component" value="Chromosome 1"/>
</dbReference>
<dbReference type="Gene3D" id="3.30.410.40">
    <property type="match status" value="1"/>
</dbReference>
<feature type="domain" description="Glucose-methanol-choline oxidoreductase N-terminal" evidence="4">
    <location>
        <begin position="21"/>
        <end position="35"/>
    </location>
</feature>
<evidence type="ECO:0000313" key="6">
    <source>
        <dbReference type="Proteomes" id="UP001054821"/>
    </source>
</evidence>
<dbReference type="PANTHER" id="PTHR45968">
    <property type="entry name" value="OSJNBA0019K04.7 PROTEIN"/>
    <property type="match status" value="1"/>
</dbReference>